<keyword evidence="2" id="KW-1185">Reference proteome</keyword>
<dbReference type="InterPro" id="IPR028957">
    <property type="entry name" value="Imm50"/>
</dbReference>
<dbReference type="RefSeq" id="WP_109491554.1">
    <property type="nucleotide sequence ID" value="NZ_QDKJ01000038.1"/>
</dbReference>
<proteinExistence type="predicted"/>
<gene>
    <name evidence="1" type="ORF">B4923_20625</name>
</gene>
<dbReference type="Proteomes" id="UP000245138">
    <property type="component" value="Unassembled WGS sequence"/>
</dbReference>
<sequence length="129" mass="14845">MWFGHAIGKEKIQFMFDNELSIQHVEVGSFSLERFSDLKLHFFCNDIPKKIPEKWRGAGFNALSLVIVFGDVTQLNVVGSKVGFFCSPLINSSSDHSEITIKNSDLDFYCRSRFLTIESITPYIDERWD</sequence>
<evidence type="ECO:0000313" key="1">
    <source>
        <dbReference type="EMBL" id="PWC09220.1"/>
    </source>
</evidence>
<dbReference type="Pfam" id="PF15594">
    <property type="entry name" value="Imm50"/>
    <property type="match status" value="1"/>
</dbReference>
<protein>
    <submittedName>
        <fullName evidence="1">Uncharacterized protein</fullName>
    </submittedName>
</protein>
<dbReference type="AlphaFoldDB" id="A0A2U1TIH5"/>
<organism evidence="1 2">
    <name type="scientific">Brenneria roseae subsp. americana</name>
    <dbReference type="NCBI Taxonomy" id="1508507"/>
    <lineage>
        <taxon>Bacteria</taxon>
        <taxon>Pseudomonadati</taxon>
        <taxon>Pseudomonadota</taxon>
        <taxon>Gammaproteobacteria</taxon>
        <taxon>Enterobacterales</taxon>
        <taxon>Pectobacteriaceae</taxon>
        <taxon>Brenneria</taxon>
    </lineage>
</organism>
<evidence type="ECO:0000313" key="2">
    <source>
        <dbReference type="Proteomes" id="UP000245138"/>
    </source>
</evidence>
<name>A0A2U1TIH5_9GAMM</name>
<dbReference type="OrthoDB" id="6428913at2"/>
<accession>A0A2U1TIH5</accession>
<dbReference type="EMBL" id="QDKJ01000038">
    <property type="protein sequence ID" value="PWC09220.1"/>
    <property type="molecule type" value="Genomic_DNA"/>
</dbReference>
<comment type="caution">
    <text evidence="1">The sequence shown here is derived from an EMBL/GenBank/DDBJ whole genome shotgun (WGS) entry which is preliminary data.</text>
</comment>
<reference evidence="1 2" key="1">
    <citation type="submission" date="2018-04" db="EMBL/GenBank/DDBJ databases">
        <title>Brenneria corticis sp.nov.</title>
        <authorList>
            <person name="Li Y."/>
        </authorList>
    </citation>
    <scope>NUCLEOTIDE SEQUENCE [LARGE SCALE GENOMIC DNA]</scope>
    <source>
        <strain evidence="1 2">LMG 27715</strain>
    </source>
</reference>